<dbReference type="AlphaFoldDB" id="K1QKI3"/>
<feature type="region of interest" description="Disordered" evidence="4">
    <location>
        <begin position="464"/>
        <end position="539"/>
    </location>
</feature>
<dbReference type="InterPro" id="IPR001236">
    <property type="entry name" value="Lactate/malate_DH_N"/>
</dbReference>
<dbReference type="Gene3D" id="3.90.110.10">
    <property type="entry name" value="Lactate dehydrogenase/glycoside hydrolase, family 4, C-terminal"/>
    <property type="match status" value="1"/>
</dbReference>
<evidence type="ECO:0000313" key="7">
    <source>
        <dbReference type="EMBL" id="EKC37252.1"/>
    </source>
</evidence>
<dbReference type="Pfam" id="PF02866">
    <property type="entry name" value="Ldh_1_C"/>
    <property type="match status" value="1"/>
</dbReference>
<evidence type="ECO:0000259" key="5">
    <source>
        <dbReference type="Pfam" id="PF00056"/>
    </source>
</evidence>
<dbReference type="GO" id="GO:0006108">
    <property type="term" value="P:malate metabolic process"/>
    <property type="evidence" value="ECO:0007669"/>
    <property type="project" value="InterPro"/>
</dbReference>
<sequence>MSYSFLLSLGKSDCPYYARSELLGDKLVKNLPDFQLHKIVIKPEEWDKWLKETCSSREWSHNKCPLVWRELIDRGGKGVLIGGANEFQEYAFGYYGVQSTQVSDDMRKMAEENKAYKIEEDKEEEAIKALSHPLNVCITNASNQVCYNLINAMARGDIFGETTEISLHLLDDKANMESLEGLRMEAMDLAHGLLREIIVTSDVSKAFQGCDAIIVMDDLVQKEKESRDDFVKRSVEHHVKYAKVINEKAKKEVKVLLTGTGPTNLNIYMMIQNAPNIPKQNIVGLSRTLENNAKSVVGEKLNVNPSGVVDLIVWGNINGGTYIDLSKCRVHGYDGAIWGPPSFSLPAVEMIWDKKWMENEFTELVKGRHQKSEELMKHSASMSTAAAIETTMAHWWNGTPEGQIFSLVVASEGWYEVPEELVCSFPVTISPKGNWCVVQDINQTSEVKEKIKEAVKDIIADKNVIFPPPKPPTPPPSEVTVTIVDPKDQQEKKDGEKATDSDSNTEAKLATIIEEKTADSLHLQNQEKTPVDTQEAKPE</sequence>
<proteinExistence type="inferred from homology"/>
<dbReference type="EMBL" id="JH816527">
    <property type="protein sequence ID" value="EKC37252.1"/>
    <property type="molecule type" value="Genomic_DNA"/>
</dbReference>
<dbReference type="Gene3D" id="3.40.50.720">
    <property type="entry name" value="NAD(P)-binding Rossmann-like Domain"/>
    <property type="match status" value="1"/>
</dbReference>
<protein>
    <recommendedName>
        <fullName evidence="2">Malate dehydrogenase, cytoplasmic</fullName>
    </recommendedName>
</protein>
<feature type="compositionally biased region" description="Basic and acidic residues" evidence="4">
    <location>
        <begin position="485"/>
        <end position="500"/>
    </location>
</feature>
<reference evidence="7" key="1">
    <citation type="journal article" date="2012" name="Nature">
        <title>The oyster genome reveals stress adaptation and complexity of shell formation.</title>
        <authorList>
            <person name="Zhang G."/>
            <person name="Fang X."/>
            <person name="Guo X."/>
            <person name="Li L."/>
            <person name="Luo R."/>
            <person name="Xu F."/>
            <person name="Yang P."/>
            <person name="Zhang L."/>
            <person name="Wang X."/>
            <person name="Qi H."/>
            <person name="Xiong Z."/>
            <person name="Que H."/>
            <person name="Xie Y."/>
            <person name="Holland P.W."/>
            <person name="Paps J."/>
            <person name="Zhu Y."/>
            <person name="Wu F."/>
            <person name="Chen Y."/>
            <person name="Wang J."/>
            <person name="Peng C."/>
            <person name="Meng J."/>
            <person name="Yang L."/>
            <person name="Liu J."/>
            <person name="Wen B."/>
            <person name="Zhang N."/>
            <person name="Huang Z."/>
            <person name="Zhu Q."/>
            <person name="Feng Y."/>
            <person name="Mount A."/>
            <person name="Hedgecock D."/>
            <person name="Xu Z."/>
            <person name="Liu Y."/>
            <person name="Domazet-Loso T."/>
            <person name="Du Y."/>
            <person name="Sun X."/>
            <person name="Zhang S."/>
            <person name="Liu B."/>
            <person name="Cheng P."/>
            <person name="Jiang X."/>
            <person name="Li J."/>
            <person name="Fan D."/>
            <person name="Wang W."/>
            <person name="Fu W."/>
            <person name="Wang T."/>
            <person name="Wang B."/>
            <person name="Zhang J."/>
            <person name="Peng Z."/>
            <person name="Li Y."/>
            <person name="Li N."/>
            <person name="Wang J."/>
            <person name="Chen M."/>
            <person name="He Y."/>
            <person name="Tan F."/>
            <person name="Song X."/>
            <person name="Zheng Q."/>
            <person name="Huang R."/>
            <person name="Yang H."/>
            <person name="Du X."/>
            <person name="Chen L."/>
            <person name="Yang M."/>
            <person name="Gaffney P.M."/>
            <person name="Wang S."/>
            <person name="Luo L."/>
            <person name="She Z."/>
            <person name="Ming Y."/>
            <person name="Huang W."/>
            <person name="Zhang S."/>
            <person name="Huang B."/>
            <person name="Zhang Y."/>
            <person name="Qu T."/>
            <person name="Ni P."/>
            <person name="Miao G."/>
            <person name="Wang J."/>
            <person name="Wang Q."/>
            <person name="Steinberg C.E."/>
            <person name="Wang H."/>
            <person name="Li N."/>
            <person name="Qian L."/>
            <person name="Zhang G."/>
            <person name="Li Y."/>
            <person name="Yang H."/>
            <person name="Liu X."/>
            <person name="Wang J."/>
            <person name="Yin Y."/>
            <person name="Wang J."/>
        </authorList>
    </citation>
    <scope>NUCLEOTIDE SEQUENCE [LARGE SCALE GENOMIC DNA]</scope>
    <source>
        <strain evidence="7">05x7-T-G4-1.051#20</strain>
    </source>
</reference>
<accession>K1QKI3</accession>
<feature type="compositionally biased region" description="Polar residues" evidence="4">
    <location>
        <begin position="522"/>
        <end position="532"/>
    </location>
</feature>
<dbReference type="SUPFAM" id="SSF51735">
    <property type="entry name" value="NAD(P)-binding Rossmann-fold domains"/>
    <property type="match status" value="1"/>
</dbReference>
<feature type="domain" description="Lactate/malate dehydrogenase N-terminal" evidence="5">
    <location>
        <begin position="135"/>
        <end position="282"/>
    </location>
</feature>
<name>K1QKI3_MAGGI</name>
<evidence type="ECO:0000256" key="4">
    <source>
        <dbReference type="SAM" id="MobiDB-lite"/>
    </source>
</evidence>
<feature type="domain" description="Lactate/malate dehydrogenase C-terminal" evidence="6">
    <location>
        <begin position="292"/>
        <end position="462"/>
    </location>
</feature>
<dbReference type="InParanoid" id="K1QKI3"/>
<evidence type="ECO:0000256" key="3">
    <source>
        <dbReference type="ARBA" id="ARBA00023002"/>
    </source>
</evidence>
<gene>
    <name evidence="7" type="ORF">CGI_10018565</name>
</gene>
<comment type="similarity">
    <text evidence="1">Belongs to the LDH/MDH superfamily. MDH type 2 family.</text>
</comment>
<feature type="compositionally biased region" description="Pro residues" evidence="4">
    <location>
        <begin position="466"/>
        <end position="477"/>
    </location>
</feature>
<dbReference type="InterPro" id="IPR010945">
    <property type="entry name" value="Malate_DH_type2"/>
</dbReference>
<organism evidence="7">
    <name type="scientific">Magallana gigas</name>
    <name type="common">Pacific oyster</name>
    <name type="synonym">Crassostrea gigas</name>
    <dbReference type="NCBI Taxonomy" id="29159"/>
    <lineage>
        <taxon>Eukaryota</taxon>
        <taxon>Metazoa</taxon>
        <taxon>Spiralia</taxon>
        <taxon>Lophotrochozoa</taxon>
        <taxon>Mollusca</taxon>
        <taxon>Bivalvia</taxon>
        <taxon>Autobranchia</taxon>
        <taxon>Pteriomorphia</taxon>
        <taxon>Ostreida</taxon>
        <taxon>Ostreoidea</taxon>
        <taxon>Ostreidae</taxon>
        <taxon>Magallana</taxon>
    </lineage>
</organism>
<dbReference type="InterPro" id="IPR022383">
    <property type="entry name" value="Lactate/malate_DH_C"/>
</dbReference>
<dbReference type="InterPro" id="IPR036291">
    <property type="entry name" value="NAD(P)-bd_dom_sf"/>
</dbReference>
<dbReference type="HOGENOM" id="CLU_040727_2_3_1"/>
<dbReference type="SUPFAM" id="SSF56327">
    <property type="entry name" value="LDH C-terminal domain-like"/>
    <property type="match status" value="1"/>
</dbReference>
<keyword evidence="3" id="KW-0560">Oxidoreductase</keyword>
<evidence type="ECO:0000256" key="1">
    <source>
        <dbReference type="ARBA" id="ARBA00009613"/>
    </source>
</evidence>
<dbReference type="PANTHER" id="PTHR23382">
    <property type="entry name" value="MALATE DEHYDROGENASE"/>
    <property type="match status" value="1"/>
</dbReference>
<dbReference type="Pfam" id="PF00056">
    <property type="entry name" value="Ldh_1_N"/>
    <property type="match status" value="1"/>
</dbReference>
<dbReference type="GO" id="GO:0016615">
    <property type="term" value="F:malate dehydrogenase activity"/>
    <property type="evidence" value="ECO:0007669"/>
    <property type="project" value="InterPro"/>
</dbReference>
<dbReference type="InterPro" id="IPR015955">
    <property type="entry name" value="Lactate_DH/Glyco_Ohase_4_C"/>
</dbReference>
<dbReference type="FunFam" id="3.40.50.720:FF:000144">
    <property type="entry name" value="Malate dehydrogenase [NADP]"/>
    <property type="match status" value="1"/>
</dbReference>
<evidence type="ECO:0000256" key="2">
    <source>
        <dbReference type="ARBA" id="ARBA00019899"/>
    </source>
</evidence>
<dbReference type="GO" id="GO:0016616">
    <property type="term" value="F:oxidoreductase activity, acting on the CH-OH group of donors, NAD or NADP as acceptor"/>
    <property type="evidence" value="ECO:0007669"/>
    <property type="project" value="InterPro"/>
</dbReference>
<evidence type="ECO:0000259" key="6">
    <source>
        <dbReference type="Pfam" id="PF02866"/>
    </source>
</evidence>